<dbReference type="NCBIfam" id="NF047636">
    <property type="entry name" value="CC_3452_fam"/>
    <property type="match status" value="1"/>
</dbReference>
<protein>
    <submittedName>
        <fullName evidence="1">Uncharacterized protein</fullName>
    </submittedName>
</protein>
<evidence type="ECO:0000313" key="2">
    <source>
        <dbReference type="Proteomes" id="UP000001959"/>
    </source>
</evidence>
<dbReference type="AlphaFoldDB" id="Q0C408"/>
<dbReference type="KEGG" id="hne:HNE_0808"/>
<evidence type="ECO:0000313" key="1">
    <source>
        <dbReference type="EMBL" id="ABI77620.1"/>
    </source>
</evidence>
<accession>Q0C408</accession>
<proteinExistence type="predicted"/>
<dbReference type="InterPro" id="IPR058513">
    <property type="entry name" value="DUF8200"/>
</dbReference>
<dbReference type="Pfam" id="PF26624">
    <property type="entry name" value="DUF8200"/>
    <property type="match status" value="1"/>
</dbReference>
<dbReference type="HOGENOM" id="CLU_1945850_0_0_5"/>
<sequence length="129" mass="13994">MTKCSAFDSLKIRQQSLTEKNCSINPEQRQPPMLRSAIAALALAGFALPAFASYTFETAEPVSEKRVIAESVVWSCDGTVCTGDLKRKNPTVRVCKKIAKEVGQVTALRNATTELTAEELAECNTAAKK</sequence>
<reference evidence="1 2" key="1">
    <citation type="journal article" date="2006" name="J. Bacteriol.">
        <title>Comparative genomic evidence for a close relationship between the dimorphic prosthecate bacteria Hyphomonas neptunium and Caulobacter crescentus.</title>
        <authorList>
            <person name="Badger J.H."/>
            <person name="Hoover T.R."/>
            <person name="Brun Y.V."/>
            <person name="Weiner R.M."/>
            <person name="Laub M.T."/>
            <person name="Alexandre G."/>
            <person name="Mrazek J."/>
            <person name="Ren Q."/>
            <person name="Paulsen I.T."/>
            <person name="Nelson K.E."/>
            <person name="Khouri H.M."/>
            <person name="Radune D."/>
            <person name="Sosa J."/>
            <person name="Dodson R.J."/>
            <person name="Sullivan S.A."/>
            <person name="Rosovitz M.J."/>
            <person name="Madupu R."/>
            <person name="Brinkac L.M."/>
            <person name="Durkin A.S."/>
            <person name="Daugherty S.C."/>
            <person name="Kothari S.P."/>
            <person name="Giglio M.G."/>
            <person name="Zhou L."/>
            <person name="Haft D.H."/>
            <person name="Selengut J.D."/>
            <person name="Davidsen T.M."/>
            <person name="Yang Q."/>
            <person name="Zafar N."/>
            <person name="Ward N.L."/>
        </authorList>
    </citation>
    <scope>NUCLEOTIDE SEQUENCE [LARGE SCALE GENOMIC DNA]</scope>
    <source>
        <strain evidence="1 2">ATCC 15444</strain>
    </source>
</reference>
<dbReference type="InterPro" id="IPR058067">
    <property type="entry name" value="CC_3452-like"/>
</dbReference>
<organism evidence="1 2">
    <name type="scientific">Hyphomonas neptunium (strain ATCC 15444)</name>
    <dbReference type="NCBI Taxonomy" id="228405"/>
    <lineage>
        <taxon>Bacteria</taxon>
        <taxon>Pseudomonadati</taxon>
        <taxon>Pseudomonadota</taxon>
        <taxon>Alphaproteobacteria</taxon>
        <taxon>Hyphomonadales</taxon>
        <taxon>Hyphomonadaceae</taxon>
        <taxon>Hyphomonas</taxon>
    </lineage>
</organism>
<gene>
    <name evidence="1" type="ordered locus">HNE_0808</name>
</gene>
<dbReference type="Proteomes" id="UP000001959">
    <property type="component" value="Chromosome"/>
</dbReference>
<dbReference type="EMBL" id="CP000158">
    <property type="protein sequence ID" value="ABI77620.1"/>
    <property type="molecule type" value="Genomic_DNA"/>
</dbReference>
<dbReference type="eggNOG" id="ENOG50339TC">
    <property type="taxonomic scope" value="Bacteria"/>
</dbReference>
<keyword evidence="2" id="KW-1185">Reference proteome</keyword>
<name>Q0C408_HYPNA</name>